<organism evidence="2 3">
    <name type="scientific">Leptospira kmetyi</name>
    <dbReference type="NCBI Taxonomy" id="408139"/>
    <lineage>
        <taxon>Bacteria</taxon>
        <taxon>Pseudomonadati</taxon>
        <taxon>Spirochaetota</taxon>
        <taxon>Spirochaetia</taxon>
        <taxon>Leptospirales</taxon>
        <taxon>Leptospiraceae</taxon>
        <taxon>Leptospira</taxon>
    </lineage>
</organism>
<accession>A0A5F1XWE6</accession>
<comment type="function">
    <text evidence="1">Catalyzes the hydrolysis of UDP-3-O-myristoyl-N-acetylglucosamine to form UDP-3-O-myristoylglucosamine and acetate, the committed step in lipid A biosynthesis.</text>
</comment>
<name>A0A5F1XWE6_9LEPT</name>
<evidence type="ECO:0000313" key="3">
    <source>
        <dbReference type="Proteomes" id="UP000276407"/>
    </source>
</evidence>
<dbReference type="GO" id="GO:0016020">
    <property type="term" value="C:membrane"/>
    <property type="evidence" value="ECO:0007669"/>
    <property type="project" value="GOC"/>
</dbReference>
<sequence length="327" mass="37697">MQVLTDSQKISELKAGRFSNPIQFPKHFRDERFPFDLKSSYTITDPFQIRGTSTLENKPSEITVKPATGRYSRFSHSGKNYELDPSLCIKGNHNIQLGDVKIIEHPLAVMSAFGFYLDFELEQSSFPTFDFCDQPYLDGIQNNFHKIGEVSPITVAKPFAAVWEKGYCILEPDEHGTSLFLDHQVSYPGQTVGNQRIQTELTPEIFSYIASARTTAFRPGIEAEKFYQIGLAGGLKDYPFTLENVILLNEDKIYNPREKFEHEGKNYEFIAHELIDILAWIRFVEEEYKGKFFGKMTTFLFDHHKQIDIAQFVCDRKRFSEIGIRVL</sequence>
<dbReference type="GO" id="GO:0009245">
    <property type="term" value="P:lipid A biosynthetic process"/>
    <property type="evidence" value="ECO:0007669"/>
    <property type="project" value="InterPro"/>
</dbReference>
<dbReference type="EMBL" id="CP033614">
    <property type="protein sequence ID" value="AYV55142.1"/>
    <property type="molecule type" value="Genomic_DNA"/>
</dbReference>
<dbReference type="Gene3D" id="3.30.1700.10">
    <property type="entry name" value="lpxc deacetylase, domain 2"/>
    <property type="match status" value="1"/>
</dbReference>
<evidence type="ECO:0000256" key="1">
    <source>
        <dbReference type="ARBA" id="ARBA00002923"/>
    </source>
</evidence>
<dbReference type="InterPro" id="IPR004463">
    <property type="entry name" value="UDP-acyl_GlcNac_deAcase"/>
</dbReference>
<dbReference type="RefSeq" id="WP_123179357.1">
    <property type="nucleotide sequence ID" value="NZ_CP033614.1"/>
</dbReference>
<evidence type="ECO:0000313" key="2">
    <source>
        <dbReference type="EMBL" id="AYV55142.1"/>
    </source>
</evidence>
<dbReference type="Pfam" id="PF03331">
    <property type="entry name" value="LpxC"/>
    <property type="match status" value="1"/>
</dbReference>
<proteinExistence type="predicted"/>
<protein>
    <submittedName>
        <fullName evidence="2">UDP-3-O-(3-hydroxymyristoyl)glucosamine N-acyltransferase</fullName>
    </submittedName>
</protein>
<gene>
    <name evidence="2" type="ORF">EFP84_06190</name>
</gene>
<dbReference type="InterPro" id="IPR011334">
    <property type="entry name" value="UDP-acyl_GlcNac_deAcase_C"/>
</dbReference>
<dbReference type="AlphaFoldDB" id="A0A5F1XWE6"/>
<reference evidence="2 3" key="1">
    <citation type="submission" date="2018-11" db="EMBL/GenBank/DDBJ databases">
        <title>Complete genome sequence of Leptospira kmetyi isolate LS 001/16 from soil sample associated with a leptospirosis patient in Kelantan.</title>
        <authorList>
            <person name="Muhammad Yusoff F."/>
            <person name="Muhammad Yusoff S."/>
            <person name="Ahmad M.N."/>
            <person name="Yusof N.Y."/>
            <person name="Aziah I."/>
        </authorList>
    </citation>
    <scope>NUCLEOTIDE SEQUENCE [LARGE SCALE GENOMIC DNA]</scope>
    <source>
        <strain evidence="2 3">LS 001/16</strain>
    </source>
</reference>
<dbReference type="KEGG" id="lkm:EFP84_06190"/>
<dbReference type="GO" id="GO:0103117">
    <property type="term" value="F:UDP-3-O-acyl-N-acetylglucosamine deacetylase activity"/>
    <property type="evidence" value="ECO:0007669"/>
    <property type="project" value="InterPro"/>
</dbReference>
<dbReference type="Proteomes" id="UP000276407">
    <property type="component" value="Chromosome 1"/>
</dbReference>